<dbReference type="KEGG" id="sgq:SGLAD_v1c00100"/>
<dbReference type="OrthoDB" id="9810148at2"/>
<protein>
    <submittedName>
        <fullName evidence="1">DNA polymerase III subunit delta</fullName>
    </submittedName>
</protein>
<dbReference type="InterPro" id="IPR050238">
    <property type="entry name" value="DNA_Rep/Repair_Clamp_Loader"/>
</dbReference>
<keyword evidence="2" id="KW-1185">Reference proteome</keyword>
<evidence type="ECO:0000313" key="1">
    <source>
        <dbReference type="EMBL" id="QBQ07211.1"/>
    </source>
</evidence>
<dbReference type="AlphaFoldDB" id="A0A4P7AGK4"/>
<dbReference type="PANTHER" id="PTHR11669:SF8">
    <property type="entry name" value="DNA POLYMERASE III SUBUNIT DELTA"/>
    <property type="match status" value="1"/>
</dbReference>
<organism evidence="1 2">
    <name type="scientific">Spiroplasma gladiatoris</name>
    <dbReference type="NCBI Taxonomy" id="2143"/>
    <lineage>
        <taxon>Bacteria</taxon>
        <taxon>Bacillati</taxon>
        <taxon>Mycoplasmatota</taxon>
        <taxon>Mollicutes</taxon>
        <taxon>Entomoplasmatales</taxon>
        <taxon>Spiroplasmataceae</taxon>
        <taxon>Spiroplasma</taxon>
    </lineage>
</organism>
<accession>A0A4P7AGK4</accession>
<reference evidence="1 2" key="1">
    <citation type="submission" date="2019-03" db="EMBL/GenBank/DDBJ databases">
        <title>Complete genome sequence of Spiroplasma gladiatoris TG-1 (DSM 22552).</title>
        <authorList>
            <person name="Lin Y.-C."/>
            <person name="Chou L."/>
            <person name="Kuo C.-H."/>
        </authorList>
    </citation>
    <scope>NUCLEOTIDE SEQUENCE [LARGE SCALE GENOMIC DNA]</scope>
    <source>
        <strain evidence="1 2">TG-1</strain>
    </source>
</reference>
<dbReference type="InterPro" id="IPR027417">
    <property type="entry name" value="P-loop_NTPase"/>
</dbReference>
<proteinExistence type="predicted"/>
<dbReference type="SUPFAM" id="SSF52540">
    <property type="entry name" value="P-loop containing nucleoside triphosphate hydrolases"/>
    <property type="match status" value="1"/>
</dbReference>
<dbReference type="Proteomes" id="UP000294309">
    <property type="component" value="Chromosome"/>
</dbReference>
<dbReference type="Pfam" id="PF13177">
    <property type="entry name" value="DNA_pol3_delta2"/>
    <property type="match status" value="1"/>
</dbReference>
<dbReference type="Gene3D" id="3.40.50.300">
    <property type="entry name" value="P-loop containing nucleotide triphosphate hydrolases"/>
    <property type="match status" value="1"/>
</dbReference>
<name>A0A4P7AGK4_9MOLU</name>
<evidence type="ECO:0000313" key="2">
    <source>
        <dbReference type="Proteomes" id="UP000294309"/>
    </source>
</evidence>
<sequence length="248" mass="28717">MNKTDTLNYLNKNIKSKTLHHAILFACPNQEILEEISNEFSRMIVCKNSSLEFDDCEWCIKASRNLSYNILNLGNGIEKIKKEEVSKLIKTFSSTNIENTIYKIYKIKNAENLSEVSANSLLKFLEEPPKNTLAILLTNDLNQVLQTIKSRCLSIVINGDQNEKFHKSDIEDFILNKEKENLLLYAREFKKIDKLDQIKNLESVFHRIILNSYPKLADIFLDSILELKNSSYTNLVIENLFISIYEAI</sequence>
<dbReference type="GO" id="GO:0006261">
    <property type="term" value="P:DNA-templated DNA replication"/>
    <property type="evidence" value="ECO:0007669"/>
    <property type="project" value="TreeGrafter"/>
</dbReference>
<gene>
    <name evidence="1" type="primary">holB</name>
    <name evidence="1" type="ORF">SGLAD_v1c00100</name>
</gene>
<dbReference type="RefSeq" id="WP_134297014.1">
    <property type="nucleotide sequence ID" value="NZ_CP038013.1"/>
</dbReference>
<dbReference type="PANTHER" id="PTHR11669">
    <property type="entry name" value="REPLICATION FACTOR C / DNA POLYMERASE III GAMMA-TAU SUBUNIT"/>
    <property type="match status" value="1"/>
</dbReference>
<dbReference type="EMBL" id="CP038013">
    <property type="protein sequence ID" value="QBQ07211.1"/>
    <property type="molecule type" value="Genomic_DNA"/>
</dbReference>